<reference evidence="1 3" key="1">
    <citation type="submission" date="2016-10" db="EMBL/GenBank/DDBJ databases">
        <title>Draft genome sequences of four alkaliphilic bacteria belonging to the Anaerobacillus genus.</title>
        <authorList>
            <person name="Bassil N.M."/>
            <person name="Lloyd J.R."/>
        </authorList>
    </citation>
    <scope>NUCLEOTIDE SEQUENCE [LARGE SCALE GENOMIC DNA]</scope>
    <source>
        <strain evidence="1 3">NB2006</strain>
    </source>
</reference>
<evidence type="ECO:0000313" key="3">
    <source>
        <dbReference type="Proteomes" id="UP000180175"/>
    </source>
</evidence>
<dbReference type="KEGG" id="aia:AWH56_003335"/>
<dbReference type="OrthoDB" id="2969534at2"/>
<dbReference type="EMBL" id="LQXD01000016">
    <property type="protein sequence ID" value="OIJ22884.1"/>
    <property type="molecule type" value="Genomic_DNA"/>
</dbReference>
<organism evidence="1 3">
    <name type="scientific">Anaerobacillus isosaccharinicus</name>
    <dbReference type="NCBI Taxonomy" id="1532552"/>
    <lineage>
        <taxon>Bacteria</taxon>
        <taxon>Bacillati</taxon>
        <taxon>Bacillota</taxon>
        <taxon>Bacilli</taxon>
        <taxon>Bacillales</taxon>
        <taxon>Bacillaceae</taxon>
        <taxon>Anaerobacillus</taxon>
    </lineage>
</organism>
<keyword evidence="3" id="KW-1185">Reference proteome</keyword>
<reference evidence="2 3" key="3">
    <citation type="journal article" date="2019" name="Int. J. Syst. Evol. Microbiol.">
        <title>Anaerobacillus isosaccharinicus sp. nov., an alkaliphilic bacterium which degrades isosaccharinic acid.</title>
        <authorList>
            <person name="Bassil N.M."/>
            <person name="Lloyd J.R."/>
        </authorList>
    </citation>
    <scope>NUCLEOTIDE SEQUENCE [LARGE SCALE GENOMIC DNA]</scope>
    <source>
        <strain evidence="2 3">NB2006</strain>
    </source>
</reference>
<dbReference type="Proteomes" id="UP000180175">
    <property type="component" value="Chromosome"/>
</dbReference>
<dbReference type="RefSeq" id="WP_071315898.1">
    <property type="nucleotide sequence ID" value="NZ_CP063356.2"/>
</dbReference>
<name>A0A1S2MEA8_9BACI</name>
<reference evidence="2" key="4">
    <citation type="submission" date="2020-10" db="EMBL/GenBank/DDBJ databases">
        <authorList>
            <person name="Bassil N.M."/>
            <person name="Lloyd J.R."/>
        </authorList>
    </citation>
    <scope>NUCLEOTIDE SEQUENCE</scope>
    <source>
        <strain evidence="2">NB2006</strain>
    </source>
</reference>
<accession>A0A1S2MEA8</accession>
<evidence type="ECO:0000313" key="1">
    <source>
        <dbReference type="EMBL" id="OIJ22884.1"/>
    </source>
</evidence>
<gene>
    <name evidence="2" type="ORF">AWH56_003335</name>
    <name evidence="1" type="ORF">AWH56_03990</name>
</gene>
<proteinExistence type="predicted"/>
<dbReference type="AlphaFoldDB" id="A0A1S2MEA8"/>
<evidence type="ECO:0000313" key="2">
    <source>
        <dbReference type="EMBL" id="QOY36702.1"/>
    </source>
</evidence>
<reference evidence="2 3" key="2">
    <citation type="journal article" date="2017" name="Genome Announc.">
        <title>Draft Genome Sequences of Four Alkaliphilic Bacteria Belonging to the Anaerobacillus Genus.</title>
        <authorList>
            <person name="Bassil N.M."/>
            <person name="Lloyd J.R."/>
        </authorList>
    </citation>
    <scope>NUCLEOTIDE SEQUENCE [LARGE SCALE GENOMIC DNA]</scope>
    <source>
        <strain evidence="2 3">NB2006</strain>
    </source>
</reference>
<protein>
    <submittedName>
        <fullName evidence="1">Uncharacterized protein</fullName>
    </submittedName>
</protein>
<dbReference type="EMBL" id="CP063356">
    <property type="protein sequence ID" value="QOY36702.1"/>
    <property type="molecule type" value="Genomic_DNA"/>
</dbReference>
<sequence>MQNNDFEKLVQIQVEIADQILLIENEINHYQQLEKEMITKRERELYKNILGCKDEQVETEFGIHYIQVKLQQKRELYHHLTKAFKHRSEEYIQTLHG</sequence>